<dbReference type="EMBL" id="UINC01033483">
    <property type="protein sequence ID" value="SVB22844.1"/>
    <property type="molecule type" value="Genomic_DNA"/>
</dbReference>
<keyword evidence="1" id="KW-1133">Transmembrane helix</keyword>
<accession>A0A382CAB3</accession>
<organism evidence="2">
    <name type="scientific">marine metagenome</name>
    <dbReference type="NCBI Taxonomy" id="408172"/>
    <lineage>
        <taxon>unclassified sequences</taxon>
        <taxon>metagenomes</taxon>
        <taxon>ecological metagenomes</taxon>
    </lineage>
</organism>
<sequence length="152" mass="17548">MKRLILEHLPISVLIGILGWLAGGSWLCVPLALTVEWCINADHLFDFAYYWLRHRKNPDWSFIRSGGYFYINGKIFVPLHSCELTFFLVMGLGFFTQNWILAFTTGVVHTTHLLQDMRAYQVRFLGSSLIFRALRAFEKRGFCASRISGEPL</sequence>
<protein>
    <submittedName>
        <fullName evidence="2">Uncharacterized protein</fullName>
    </submittedName>
</protein>
<dbReference type="AlphaFoldDB" id="A0A382CAB3"/>
<gene>
    <name evidence="2" type="ORF">METZ01_LOCUS175698</name>
</gene>
<name>A0A382CAB3_9ZZZZ</name>
<keyword evidence="1" id="KW-0472">Membrane</keyword>
<evidence type="ECO:0000256" key="1">
    <source>
        <dbReference type="SAM" id="Phobius"/>
    </source>
</evidence>
<keyword evidence="1" id="KW-0812">Transmembrane</keyword>
<proteinExistence type="predicted"/>
<feature type="transmembrane region" description="Helical" evidence="1">
    <location>
        <begin position="86"/>
        <end position="108"/>
    </location>
</feature>
<reference evidence="2" key="1">
    <citation type="submission" date="2018-05" db="EMBL/GenBank/DDBJ databases">
        <authorList>
            <person name="Lanie J.A."/>
            <person name="Ng W.-L."/>
            <person name="Kazmierczak K.M."/>
            <person name="Andrzejewski T.M."/>
            <person name="Davidsen T.M."/>
            <person name="Wayne K.J."/>
            <person name="Tettelin H."/>
            <person name="Glass J.I."/>
            <person name="Rusch D."/>
            <person name="Podicherti R."/>
            <person name="Tsui H.-C.T."/>
            <person name="Winkler M.E."/>
        </authorList>
    </citation>
    <scope>NUCLEOTIDE SEQUENCE</scope>
</reference>
<feature type="transmembrane region" description="Helical" evidence="1">
    <location>
        <begin position="12"/>
        <end position="33"/>
    </location>
</feature>
<evidence type="ECO:0000313" key="2">
    <source>
        <dbReference type="EMBL" id="SVB22844.1"/>
    </source>
</evidence>